<keyword evidence="8" id="KW-1185">Reference proteome</keyword>
<dbReference type="InterPro" id="IPR005235">
    <property type="entry name" value="YmdB-like"/>
</dbReference>
<feature type="binding site" evidence="6">
    <location>
        <position position="178"/>
    </location>
    <ligand>
        <name>Fe cation</name>
        <dbReference type="ChEBI" id="CHEBI:24875"/>
        <label>1</label>
    </ligand>
</feature>
<dbReference type="GO" id="GO:0004113">
    <property type="term" value="F:2',3'-cyclic-nucleotide 3'-phosphodiesterase activity"/>
    <property type="evidence" value="ECO:0007669"/>
    <property type="project" value="TreeGrafter"/>
</dbReference>
<dbReference type="PANTHER" id="PTHR36303">
    <property type="entry name" value="2',3'-CYCLIC-NUCLEOTIDE 2'-PHOSPHODIESTERASE"/>
    <property type="match status" value="1"/>
</dbReference>
<dbReference type="InterPro" id="IPR029052">
    <property type="entry name" value="Metallo-depent_PP-like"/>
</dbReference>
<evidence type="ECO:0000313" key="8">
    <source>
        <dbReference type="Proteomes" id="UP000243205"/>
    </source>
</evidence>
<dbReference type="NCBIfam" id="TIGR00282">
    <property type="entry name" value="TIGR00282 family metallophosphoesterase"/>
    <property type="match status" value="1"/>
</dbReference>
<accession>A0A1G7EYQ5</accession>
<evidence type="ECO:0000256" key="1">
    <source>
        <dbReference type="ARBA" id="ARBA00022723"/>
    </source>
</evidence>
<reference evidence="8" key="1">
    <citation type="submission" date="2016-10" db="EMBL/GenBank/DDBJ databases">
        <authorList>
            <person name="Varghese N."/>
            <person name="Submissions S."/>
        </authorList>
    </citation>
    <scope>NUCLEOTIDE SEQUENCE [LARGE SCALE GENOMIC DNA]</scope>
    <source>
        <strain evidence="8">DSM 8987</strain>
    </source>
</reference>
<dbReference type="Gene3D" id="3.60.21.10">
    <property type="match status" value="1"/>
</dbReference>
<dbReference type="Pfam" id="PF13277">
    <property type="entry name" value="YmdB"/>
    <property type="match status" value="1"/>
</dbReference>
<comment type="similarity">
    <text evidence="4">Belongs to the YmdB-like family.</text>
</comment>
<feature type="binding site" evidence="6">
    <location>
        <position position="67"/>
    </location>
    <ligand>
        <name>Fe cation</name>
        <dbReference type="ChEBI" id="CHEBI:24875"/>
        <label>2</label>
    </ligand>
</feature>
<name>A0A1G7EYQ5_9BACT</name>
<feature type="binding site" evidence="6">
    <location>
        <position position="8"/>
    </location>
    <ligand>
        <name>Fe cation</name>
        <dbReference type="ChEBI" id="CHEBI:24875"/>
        <label>1</label>
    </ligand>
</feature>
<evidence type="ECO:0000256" key="6">
    <source>
        <dbReference type="PIRSR" id="PIRSR004789-51"/>
    </source>
</evidence>
<feature type="active site" description="Proton donor" evidence="5">
    <location>
        <position position="68"/>
    </location>
</feature>
<dbReference type="RefSeq" id="WP_092080661.1">
    <property type="nucleotide sequence ID" value="NZ_CALFZY010000028.1"/>
</dbReference>
<dbReference type="CDD" id="cd07382">
    <property type="entry name" value="MPP_DR1281"/>
    <property type="match status" value="1"/>
</dbReference>
<evidence type="ECO:0000256" key="2">
    <source>
        <dbReference type="ARBA" id="ARBA00022801"/>
    </source>
</evidence>
<feature type="binding site" evidence="6">
    <location>
        <position position="39"/>
    </location>
    <ligand>
        <name>Fe cation</name>
        <dbReference type="ChEBI" id="CHEBI:24875"/>
        <label>1</label>
    </ligand>
</feature>
<dbReference type="PIRSF" id="PIRSF004789">
    <property type="entry name" value="DR1281"/>
    <property type="match status" value="1"/>
</dbReference>
<dbReference type="FunFam" id="3.60.21.10:FF:000016">
    <property type="entry name" value="Putative metallophosphoesterase"/>
    <property type="match status" value="1"/>
</dbReference>
<feature type="binding site" evidence="6">
    <location>
        <position position="176"/>
    </location>
    <ligand>
        <name>Fe cation</name>
        <dbReference type="ChEBI" id="CHEBI:24875"/>
        <label>2</label>
    </ligand>
</feature>
<feature type="binding site" evidence="6">
    <location>
        <position position="151"/>
    </location>
    <ligand>
        <name>Fe cation</name>
        <dbReference type="ChEBI" id="CHEBI:24875"/>
        <label>2</label>
    </ligand>
</feature>
<dbReference type="OrthoDB" id="9801109at2"/>
<gene>
    <name evidence="7" type="ORF">SAMN05661003_1253</name>
</gene>
<dbReference type="PANTHER" id="PTHR36303:SF1">
    <property type="entry name" value="2',3'-CYCLIC-NUCLEOTIDE 2'-PHOSPHODIESTERASE"/>
    <property type="match status" value="1"/>
</dbReference>
<evidence type="ECO:0000256" key="5">
    <source>
        <dbReference type="PIRSR" id="PIRSR004789-50"/>
    </source>
</evidence>
<evidence type="ECO:0000256" key="4">
    <source>
        <dbReference type="ARBA" id="ARBA00061401"/>
    </source>
</evidence>
<dbReference type="SUPFAM" id="SSF56300">
    <property type="entry name" value="Metallo-dependent phosphatases"/>
    <property type="match status" value="1"/>
</dbReference>
<dbReference type="GO" id="GO:0046872">
    <property type="term" value="F:metal ion binding"/>
    <property type="evidence" value="ECO:0007669"/>
    <property type="project" value="UniProtKB-KW"/>
</dbReference>
<dbReference type="AlphaFoldDB" id="A0A1G7EYQ5"/>
<organism evidence="7 8">
    <name type="scientific">Desulfuromonas thiophila</name>
    <dbReference type="NCBI Taxonomy" id="57664"/>
    <lineage>
        <taxon>Bacteria</taxon>
        <taxon>Pseudomonadati</taxon>
        <taxon>Thermodesulfobacteriota</taxon>
        <taxon>Desulfuromonadia</taxon>
        <taxon>Desulfuromonadales</taxon>
        <taxon>Desulfuromonadaceae</taxon>
        <taxon>Desulfuromonas</taxon>
    </lineage>
</organism>
<evidence type="ECO:0000256" key="3">
    <source>
        <dbReference type="ARBA" id="ARBA00023004"/>
    </source>
</evidence>
<protein>
    <recommendedName>
        <fullName evidence="9">TIGR00282 family metallophosphoesterase</fullName>
    </recommendedName>
</protein>
<proteinExistence type="inferred from homology"/>
<sequence length="261" mass="28528">MKLLFVGDVVGRAGRQILARQLDRLVDRHAIDFVVVNGENAAGGFGLTLEVVREFRQLGVQVITSGNHIWDKKEFLPQLDRCNDVLRPANYPPGAPGHGFGLYETAAGIRVGVLNLEGRVFMSNLDCPFRCADACLEQMAGRADLILVDFHAEATSEKMALAHYLDGRVAALIGTHTHVPTADEQILPAGTAYQTDAGMTGSRDSVIGIAKDIAVERFVTQLPARFEVAKRQPVLCATLFDLDEDRGLARGIERIFCREEA</sequence>
<keyword evidence="2" id="KW-0378">Hydrolase</keyword>
<dbReference type="EMBL" id="FNAQ01000025">
    <property type="protein sequence ID" value="SDE68774.1"/>
    <property type="molecule type" value="Genomic_DNA"/>
</dbReference>
<keyword evidence="1 6" id="KW-0479">Metal-binding</keyword>
<feature type="binding site" evidence="6">
    <location>
        <position position="39"/>
    </location>
    <ligand>
        <name>Fe cation</name>
        <dbReference type="ChEBI" id="CHEBI:24875"/>
        <label>2</label>
    </ligand>
</feature>
<keyword evidence="3" id="KW-0408">Iron</keyword>
<dbReference type="Proteomes" id="UP000243205">
    <property type="component" value="Unassembled WGS sequence"/>
</dbReference>
<dbReference type="STRING" id="57664.SAMN05661003_1253"/>
<evidence type="ECO:0000313" key="7">
    <source>
        <dbReference type="EMBL" id="SDE68774.1"/>
    </source>
</evidence>
<evidence type="ECO:0008006" key="9">
    <source>
        <dbReference type="Google" id="ProtNLM"/>
    </source>
</evidence>
<feature type="binding site" evidence="6">
    <location>
        <position position="40"/>
    </location>
    <ligand>
        <name>Fe cation</name>
        <dbReference type="ChEBI" id="CHEBI:24875"/>
        <label>1</label>
    </ligand>
</feature>